<protein>
    <recommendedName>
        <fullName evidence="5">Competence protein TfoX</fullName>
    </recommendedName>
</protein>
<dbReference type="AlphaFoldDB" id="A0A0U5KZM0"/>
<gene>
    <name evidence="3" type="ORF">EM595_1332</name>
</gene>
<dbReference type="PANTHER" id="PTHR36121:SF1">
    <property type="entry name" value="PROTEIN SXY"/>
    <property type="match status" value="1"/>
</dbReference>
<dbReference type="PIRSF" id="PIRSF028788">
    <property type="entry name" value="TfoX_Sxy"/>
    <property type="match status" value="1"/>
</dbReference>
<accession>A0A0U5KZM0</accession>
<evidence type="ECO:0000313" key="3">
    <source>
        <dbReference type="EMBL" id="CUU23566.1"/>
    </source>
</evidence>
<evidence type="ECO:0000259" key="2">
    <source>
        <dbReference type="Pfam" id="PF04994"/>
    </source>
</evidence>
<dbReference type="InterPro" id="IPR026256">
    <property type="entry name" value="TfoX-like_gammaprotbact"/>
</dbReference>
<evidence type="ECO:0000313" key="4">
    <source>
        <dbReference type="Proteomes" id="UP000059419"/>
    </source>
</evidence>
<dbReference type="GO" id="GO:0030420">
    <property type="term" value="P:establishment of competence for transformation"/>
    <property type="evidence" value="ECO:0007669"/>
    <property type="project" value="InterPro"/>
</dbReference>
<sequence>MKNSRHTIEQSQRILSPLGRIDVRTQFGGYSLAVEQVVFAVVREDELYLRACEGLQCYVIDKQIPQLIIQKRGMPVALNYFKVTDEIWQDEEQLCSLSQSALEGARHARLSKQREQRLKDLPNLGLSLETQLRQVGISTVQSLRDAGAKSCWLRLKAVNKHLGINTLFALQGAISGYHQAALPEEIRQELQAWYLLALTQGALSDKPSG</sequence>
<dbReference type="STRING" id="1619313.EM595_1332"/>
<feature type="domain" description="TfoX C-terminal" evidence="2">
    <location>
        <begin position="115"/>
        <end position="194"/>
    </location>
</feature>
<dbReference type="InterPro" id="IPR007076">
    <property type="entry name" value="TfoX_N"/>
</dbReference>
<dbReference type="Gene3D" id="1.10.150.20">
    <property type="entry name" value="5' to 3' exonuclease, C-terminal subdomain"/>
    <property type="match status" value="1"/>
</dbReference>
<reference evidence="4" key="1">
    <citation type="submission" date="2015-11" db="EMBL/GenBank/DDBJ databases">
        <authorList>
            <person name="Blom J."/>
        </authorList>
    </citation>
    <scope>NUCLEOTIDE SEQUENCE [LARGE SCALE GENOMIC DNA]</scope>
</reference>
<dbReference type="Pfam" id="PF04993">
    <property type="entry name" value="TfoX_N"/>
    <property type="match status" value="1"/>
</dbReference>
<dbReference type="PATRIC" id="fig|1619313.3.peg.1377"/>
<dbReference type="SUPFAM" id="SSF159894">
    <property type="entry name" value="YgaC/TfoX-N like"/>
    <property type="match status" value="1"/>
</dbReference>
<dbReference type="OrthoDB" id="4225809at2"/>
<dbReference type="RefSeq" id="WP_067429321.1">
    <property type="nucleotide sequence ID" value="NZ_CP072598.1"/>
</dbReference>
<dbReference type="Pfam" id="PF04994">
    <property type="entry name" value="TfoX_C"/>
    <property type="match status" value="1"/>
</dbReference>
<dbReference type="PANTHER" id="PTHR36121">
    <property type="entry name" value="PROTEIN SXY"/>
    <property type="match status" value="1"/>
</dbReference>
<dbReference type="KEGG" id="ege:EM595_1332"/>
<evidence type="ECO:0008006" key="5">
    <source>
        <dbReference type="Google" id="ProtNLM"/>
    </source>
</evidence>
<proteinExistence type="predicted"/>
<dbReference type="InterPro" id="IPR007077">
    <property type="entry name" value="TfoX_C"/>
</dbReference>
<evidence type="ECO:0000259" key="1">
    <source>
        <dbReference type="Pfam" id="PF04993"/>
    </source>
</evidence>
<dbReference type="Proteomes" id="UP000059419">
    <property type="component" value="Chromosome 1"/>
</dbReference>
<dbReference type="GeneID" id="84613637"/>
<feature type="domain" description="TfoX N-terminal" evidence="1">
    <location>
        <begin position="14"/>
        <end position="104"/>
    </location>
</feature>
<dbReference type="Gene3D" id="3.30.1460.30">
    <property type="entry name" value="YgaC/TfoX-N like chaperone"/>
    <property type="match status" value="1"/>
</dbReference>
<dbReference type="InterPro" id="IPR047525">
    <property type="entry name" value="TfoX-like"/>
</dbReference>
<organism evidence="3 4">
    <name type="scientific">Duffyella gerundensis</name>
    <dbReference type="NCBI Taxonomy" id="1619313"/>
    <lineage>
        <taxon>Bacteria</taxon>
        <taxon>Pseudomonadati</taxon>
        <taxon>Pseudomonadota</taxon>
        <taxon>Gammaproteobacteria</taxon>
        <taxon>Enterobacterales</taxon>
        <taxon>Erwiniaceae</taxon>
        <taxon>Duffyella</taxon>
    </lineage>
</organism>
<keyword evidence="4" id="KW-1185">Reference proteome</keyword>
<dbReference type="EMBL" id="LN907827">
    <property type="protein sequence ID" value="CUU23566.1"/>
    <property type="molecule type" value="Genomic_DNA"/>
</dbReference>
<name>A0A0U5KZM0_9GAMM</name>